<reference evidence="2 3" key="1">
    <citation type="submission" date="2018-09" db="EMBL/GenBank/DDBJ databases">
        <title>Genomic Encyclopedia of Archaeal and Bacterial Type Strains, Phase II (KMG-II): from individual species to whole genera.</title>
        <authorList>
            <person name="Goeker M."/>
        </authorList>
    </citation>
    <scope>NUCLEOTIDE SEQUENCE [LARGE SCALE GENOMIC DNA]</scope>
    <source>
        <strain evidence="2 3">DSM 21950</strain>
    </source>
</reference>
<accession>A0A419XA70</accession>
<evidence type="ECO:0000313" key="2">
    <source>
        <dbReference type="EMBL" id="RKE04459.1"/>
    </source>
</evidence>
<name>A0A419XA70_9BACT</name>
<gene>
    <name evidence="2" type="ORF">BXY64_1479</name>
</gene>
<protein>
    <submittedName>
        <fullName evidence="2">Uncharacterized protein</fullName>
    </submittedName>
</protein>
<evidence type="ECO:0000256" key="1">
    <source>
        <dbReference type="SAM" id="Coils"/>
    </source>
</evidence>
<dbReference type="Proteomes" id="UP000284531">
    <property type="component" value="Unassembled WGS sequence"/>
</dbReference>
<sequence>MMNASKELRSLERENFNTILNLRTEYEGKIRILEDTSLRQSFKIEKLEDKISELKENHLKELEQAEKSTTKDTVTAITQMPAVQTTLGMLANNLIPQNPSSLGSVENEFNIQERQIIDAIRRMQPDAQAYLGQMLYVLFSKSHQEQMQIFTTLQAYLAQEQQEEEDI</sequence>
<keyword evidence="3" id="KW-1185">Reference proteome</keyword>
<dbReference type="AlphaFoldDB" id="A0A419XA70"/>
<keyword evidence="1" id="KW-0175">Coiled coil</keyword>
<comment type="caution">
    <text evidence="2">The sequence shown here is derived from an EMBL/GenBank/DDBJ whole genome shotgun (WGS) entry which is preliminary data.</text>
</comment>
<proteinExistence type="predicted"/>
<dbReference type="EMBL" id="RAPQ01000008">
    <property type="protein sequence ID" value="RKE04459.1"/>
    <property type="molecule type" value="Genomic_DNA"/>
</dbReference>
<feature type="coiled-coil region" evidence="1">
    <location>
        <begin position="37"/>
        <end position="68"/>
    </location>
</feature>
<evidence type="ECO:0000313" key="3">
    <source>
        <dbReference type="Proteomes" id="UP000284531"/>
    </source>
</evidence>
<organism evidence="2 3">
    <name type="scientific">Marinifilum flexuosum</name>
    <dbReference type="NCBI Taxonomy" id="1117708"/>
    <lineage>
        <taxon>Bacteria</taxon>
        <taxon>Pseudomonadati</taxon>
        <taxon>Bacteroidota</taxon>
        <taxon>Bacteroidia</taxon>
        <taxon>Marinilabiliales</taxon>
        <taxon>Marinifilaceae</taxon>
    </lineage>
</organism>